<dbReference type="Pfam" id="PF20594">
    <property type="entry name" value="DUF6794"/>
    <property type="match status" value="1"/>
</dbReference>
<dbReference type="InterPro" id="IPR046744">
    <property type="entry name" value="DUF6794"/>
</dbReference>
<reference evidence="2 3" key="1">
    <citation type="submission" date="2020-03" db="EMBL/GenBank/DDBJ databases">
        <title>Genomic Encyclopedia of Type Strains, Phase IV (KMG-IV): sequencing the most valuable type-strain genomes for metagenomic binning, comparative biology and taxonomic classification.</title>
        <authorList>
            <person name="Goeker M."/>
        </authorList>
    </citation>
    <scope>NUCLEOTIDE SEQUENCE [LARGE SCALE GENOMIC DNA]</scope>
    <source>
        <strain evidence="2 3">DSM 29762</strain>
    </source>
</reference>
<dbReference type="RefSeq" id="WP_167959759.1">
    <property type="nucleotide sequence ID" value="NZ_JAATJJ010000001.1"/>
</dbReference>
<organism evidence="2 3">
    <name type="scientific">Saonia flava</name>
    <dbReference type="NCBI Taxonomy" id="523696"/>
    <lineage>
        <taxon>Bacteria</taxon>
        <taxon>Pseudomonadati</taxon>
        <taxon>Bacteroidota</taxon>
        <taxon>Flavobacteriia</taxon>
        <taxon>Flavobacteriales</taxon>
        <taxon>Flavobacteriaceae</taxon>
        <taxon>Saonia</taxon>
    </lineage>
</organism>
<comment type="caution">
    <text evidence="2">The sequence shown here is derived from an EMBL/GenBank/DDBJ whole genome shotgun (WGS) entry which is preliminary data.</text>
</comment>
<protein>
    <recommendedName>
        <fullName evidence="1">DUF6794 domain-containing protein</fullName>
    </recommendedName>
</protein>
<dbReference type="AlphaFoldDB" id="A0A846QTG0"/>
<evidence type="ECO:0000313" key="3">
    <source>
        <dbReference type="Proteomes" id="UP000590442"/>
    </source>
</evidence>
<evidence type="ECO:0000259" key="1">
    <source>
        <dbReference type="Pfam" id="PF20594"/>
    </source>
</evidence>
<sequence>MRNLIIILTIFCLLSCNRKDEIPKELNYSFEYLNEVWSAEDIEHFKNIKENDTTPNDLHFGIGLHLRNNLLRRHAKSDSIVSYFNSLGITHYDYMSGLILYSYHQYLNDENVYIQDKVNEIIESEKPYIECAKEQKIIGLEKYNSYQINDTINVKMPVSEYNSVVDYSCPNLDWDFNSSKDLSVDGIITGKYFEDDSKEPVIKVKILNKNHQLTEIMMEEVNVGDEFEVWLEETAWKIKTTGNNAYSK</sequence>
<accession>A0A846QTG0</accession>
<gene>
    <name evidence="2" type="ORF">GGR42_000095</name>
</gene>
<evidence type="ECO:0000313" key="2">
    <source>
        <dbReference type="EMBL" id="NJB69633.1"/>
    </source>
</evidence>
<name>A0A846QTG0_9FLAO</name>
<dbReference type="Proteomes" id="UP000590442">
    <property type="component" value="Unassembled WGS sequence"/>
</dbReference>
<keyword evidence="3" id="KW-1185">Reference proteome</keyword>
<dbReference type="EMBL" id="JAATJJ010000001">
    <property type="protein sequence ID" value="NJB69633.1"/>
    <property type="molecule type" value="Genomic_DNA"/>
</dbReference>
<feature type="domain" description="DUF6794" evidence="1">
    <location>
        <begin position="22"/>
        <end position="107"/>
    </location>
</feature>
<proteinExistence type="predicted"/>